<evidence type="ECO:0000256" key="1">
    <source>
        <dbReference type="SAM" id="MobiDB-lite"/>
    </source>
</evidence>
<protein>
    <submittedName>
        <fullName evidence="2">Transcriptional regulator, IclR family</fullName>
    </submittedName>
</protein>
<evidence type="ECO:0000313" key="2">
    <source>
        <dbReference type="EMBL" id="CAA9408871.1"/>
    </source>
</evidence>
<accession>A0A6J4PAN6</accession>
<reference evidence="2" key="1">
    <citation type="submission" date="2020-02" db="EMBL/GenBank/DDBJ databases">
        <authorList>
            <person name="Meier V. D."/>
        </authorList>
    </citation>
    <scope>NUCLEOTIDE SEQUENCE</scope>
    <source>
        <strain evidence="2">AVDCRST_MAG06</strain>
    </source>
</reference>
<feature type="non-terminal residue" evidence="2">
    <location>
        <position position="258"/>
    </location>
</feature>
<dbReference type="AlphaFoldDB" id="A0A6J4PAN6"/>
<sequence>GQGNDGRPTGQQWRDRVSRPGGRRAAALRPGQPPARRHPDRALAGAQQGRRPPDPPVADLPLAAPGRPRVDVRPGADGDHAGRQGVEPARHPLTGLADPAPAPRRHPRDHDALRARGPPAHLPRPVREPPGGQDGRRARPPLPPALRRLEPGHPGPPPHRLRRRGGRPAAGAPDRPRRRGVRRRAGGDPRARLRQLAQRARHRRRLHRRALLRRRRQRDGLDQLLRPRLAVRRGGPPGPRAPRRHGGEGHHRGTGGRL</sequence>
<feature type="region of interest" description="Disordered" evidence="1">
    <location>
        <begin position="1"/>
        <end position="258"/>
    </location>
</feature>
<organism evidence="2">
    <name type="scientific">uncultured Nocardioides sp</name>
    <dbReference type="NCBI Taxonomy" id="198441"/>
    <lineage>
        <taxon>Bacteria</taxon>
        <taxon>Bacillati</taxon>
        <taxon>Actinomycetota</taxon>
        <taxon>Actinomycetes</taxon>
        <taxon>Propionibacteriales</taxon>
        <taxon>Nocardioidaceae</taxon>
        <taxon>Nocardioides</taxon>
        <taxon>environmental samples</taxon>
    </lineage>
</organism>
<gene>
    <name evidence="2" type="ORF">AVDCRST_MAG06-2723</name>
</gene>
<feature type="compositionally biased region" description="Basic and acidic residues" evidence="1">
    <location>
        <begin position="68"/>
        <end position="82"/>
    </location>
</feature>
<proteinExistence type="predicted"/>
<dbReference type="EMBL" id="CADCUP010000180">
    <property type="protein sequence ID" value="CAA9408871.1"/>
    <property type="molecule type" value="Genomic_DNA"/>
</dbReference>
<feature type="compositionally biased region" description="Low complexity" evidence="1">
    <location>
        <begin position="19"/>
        <end position="30"/>
    </location>
</feature>
<feature type="non-terminal residue" evidence="2">
    <location>
        <position position="1"/>
    </location>
</feature>
<feature type="compositionally biased region" description="Low complexity" evidence="1">
    <location>
        <begin position="222"/>
        <end position="234"/>
    </location>
</feature>
<feature type="compositionally biased region" description="Basic residues" evidence="1">
    <location>
        <begin position="199"/>
        <end position="217"/>
    </location>
</feature>
<name>A0A6J4PAN6_9ACTN</name>